<name>A0A067SZ45_GALM3</name>
<feature type="region of interest" description="Disordered" evidence="1">
    <location>
        <begin position="163"/>
        <end position="238"/>
    </location>
</feature>
<feature type="compositionally biased region" description="Basic and acidic residues" evidence="1">
    <location>
        <begin position="204"/>
        <end position="220"/>
    </location>
</feature>
<evidence type="ECO:0000313" key="2">
    <source>
        <dbReference type="EMBL" id="KDR76161.1"/>
    </source>
</evidence>
<proteinExistence type="predicted"/>
<gene>
    <name evidence="2" type="ORF">GALMADRAFT_463666</name>
</gene>
<dbReference type="Proteomes" id="UP000027222">
    <property type="component" value="Unassembled WGS sequence"/>
</dbReference>
<reference evidence="3" key="1">
    <citation type="journal article" date="2014" name="Proc. Natl. Acad. Sci. U.S.A.">
        <title>Extensive sampling of basidiomycete genomes demonstrates inadequacy of the white-rot/brown-rot paradigm for wood decay fungi.</title>
        <authorList>
            <person name="Riley R."/>
            <person name="Salamov A.A."/>
            <person name="Brown D.W."/>
            <person name="Nagy L.G."/>
            <person name="Floudas D."/>
            <person name="Held B.W."/>
            <person name="Levasseur A."/>
            <person name="Lombard V."/>
            <person name="Morin E."/>
            <person name="Otillar R."/>
            <person name="Lindquist E.A."/>
            <person name="Sun H."/>
            <person name="LaButti K.M."/>
            <person name="Schmutz J."/>
            <person name="Jabbour D."/>
            <person name="Luo H."/>
            <person name="Baker S.E."/>
            <person name="Pisabarro A.G."/>
            <person name="Walton J.D."/>
            <person name="Blanchette R.A."/>
            <person name="Henrissat B."/>
            <person name="Martin F."/>
            <person name="Cullen D."/>
            <person name="Hibbett D.S."/>
            <person name="Grigoriev I.V."/>
        </authorList>
    </citation>
    <scope>NUCLEOTIDE SEQUENCE [LARGE SCALE GENOMIC DNA]</scope>
    <source>
        <strain evidence="3">CBS 339.88</strain>
    </source>
</reference>
<evidence type="ECO:0000313" key="3">
    <source>
        <dbReference type="Proteomes" id="UP000027222"/>
    </source>
</evidence>
<accession>A0A067SZ45</accession>
<keyword evidence="3" id="KW-1185">Reference proteome</keyword>
<dbReference type="AlphaFoldDB" id="A0A067SZ45"/>
<feature type="compositionally biased region" description="Acidic residues" evidence="1">
    <location>
        <begin position="188"/>
        <end position="197"/>
    </location>
</feature>
<feature type="compositionally biased region" description="Polar residues" evidence="1">
    <location>
        <begin position="227"/>
        <end position="238"/>
    </location>
</feature>
<sequence length="238" mass="26079">MSNIPDSSSGPAPYHSFAFPPDDSEMLPPVQGFCILPTVLIESPFSKFKPIQTSQEERLAAEERKAMRSVSLADARLLIFKAEANLGLSKLQEVRVIRNLSGKGMDIRFLDAQTAADLARAVSDTLTTGQELARLKNGKLQLNQLFTILDGRHIRVDPSVDFAADERSGKTQKSRPLRPFLYPNQDDSPSESSDEDPGPGWKGKAKEEGSGKNELIRSRGDSGAGPQVQQNRTLSMNI</sequence>
<dbReference type="EMBL" id="KL142379">
    <property type="protein sequence ID" value="KDR76161.1"/>
    <property type="molecule type" value="Genomic_DNA"/>
</dbReference>
<dbReference type="HOGENOM" id="CLU_1165889_0_0_1"/>
<organism evidence="2 3">
    <name type="scientific">Galerina marginata (strain CBS 339.88)</name>
    <dbReference type="NCBI Taxonomy" id="685588"/>
    <lineage>
        <taxon>Eukaryota</taxon>
        <taxon>Fungi</taxon>
        <taxon>Dikarya</taxon>
        <taxon>Basidiomycota</taxon>
        <taxon>Agaricomycotina</taxon>
        <taxon>Agaricomycetes</taxon>
        <taxon>Agaricomycetidae</taxon>
        <taxon>Agaricales</taxon>
        <taxon>Agaricineae</taxon>
        <taxon>Strophariaceae</taxon>
        <taxon>Galerina</taxon>
    </lineage>
</organism>
<evidence type="ECO:0000256" key="1">
    <source>
        <dbReference type="SAM" id="MobiDB-lite"/>
    </source>
</evidence>
<protein>
    <submittedName>
        <fullName evidence="2">Uncharacterized protein</fullName>
    </submittedName>
</protein>